<evidence type="ECO:0000313" key="8">
    <source>
        <dbReference type="EMBL" id="XDU70830.1"/>
    </source>
</evidence>
<evidence type="ECO:0000256" key="6">
    <source>
        <dbReference type="ARBA" id="ARBA00023026"/>
    </source>
</evidence>
<reference evidence="8" key="1">
    <citation type="submission" date="2024-07" db="EMBL/GenBank/DDBJ databases">
        <authorList>
            <person name="Biller S.J."/>
        </authorList>
    </citation>
    <scope>NUCLEOTIDE SEQUENCE</scope>
    <source>
        <strain evidence="8">WC2420</strain>
    </source>
</reference>
<proteinExistence type="inferred from homology"/>
<dbReference type="SUPFAM" id="SSF140129">
    <property type="entry name" value="MxiH-like"/>
    <property type="match status" value="1"/>
</dbReference>
<dbReference type="GO" id="GO:0009986">
    <property type="term" value="C:cell surface"/>
    <property type="evidence" value="ECO:0007669"/>
    <property type="project" value="UniProtKB-SubCell"/>
</dbReference>
<dbReference type="Pfam" id="PF09392">
    <property type="entry name" value="T3SS_needle_F"/>
    <property type="match status" value="1"/>
</dbReference>
<keyword evidence="3" id="KW-0813">Transport</keyword>
<evidence type="ECO:0000256" key="5">
    <source>
        <dbReference type="ARBA" id="ARBA00022927"/>
    </source>
</evidence>
<name>A0AB39VKA1_9GAMM</name>
<evidence type="ECO:0000256" key="3">
    <source>
        <dbReference type="ARBA" id="ARBA00022448"/>
    </source>
</evidence>
<dbReference type="InterPro" id="IPR021123">
    <property type="entry name" value="T3SS_needle-like"/>
</dbReference>
<dbReference type="InterPro" id="IPR011841">
    <property type="entry name" value="T3SS_needle_YscF"/>
</dbReference>
<dbReference type="InterPro" id="IPR037203">
    <property type="entry name" value="T3SS_needle-like_sf"/>
</dbReference>
<keyword evidence="5" id="KW-0653">Protein transport</keyword>
<evidence type="ECO:0000256" key="7">
    <source>
        <dbReference type="ARBA" id="ARBA00035658"/>
    </source>
</evidence>
<evidence type="ECO:0000256" key="4">
    <source>
        <dbReference type="ARBA" id="ARBA00022525"/>
    </source>
</evidence>
<sequence length="97" mass="10411">MSSILDPHLVNKMAVPPEFIMDVSKRFDEGVTGLKAELQKVLDKLAGVGGTNSNTSDPVILEQYQAALAAYTTFCNAQSSSVKAFKDIASATISNFR</sequence>
<comment type="subcellular location">
    <subcellularLocation>
        <location evidence="1">Cell surface</location>
    </subcellularLocation>
    <subcellularLocation>
        <location evidence="2">Secreted</location>
    </subcellularLocation>
</comment>
<gene>
    <name evidence="8" type="primary">sctF</name>
    <name evidence="8" type="ORF">AB3G37_14760</name>
</gene>
<organism evidence="8">
    <name type="scientific">Rouxiella sp. WC2420</name>
    <dbReference type="NCBI Taxonomy" id="3234145"/>
    <lineage>
        <taxon>Bacteria</taxon>
        <taxon>Pseudomonadati</taxon>
        <taxon>Pseudomonadota</taxon>
        <taxon>Gammaproteobacteria</taxon>
        <taxon>Enterobacterales</taxon>
        <taxon>Yersiniaceae</taxon>
        <taxon>Rouxiella</taxon>
    </lineage>
</organism>
<dbReference type="RefSeq" id="WP_369788275.1">
    <property type="nucleotide sequence ID" value="NZ_CP165628.1"/>
</dbReference>
<keyword evidence="6" id="KW-0843">Virulence</keyword>
<dbReference type="NCBIfam" id="TIGR02105">
    <property type="entry name" value="III_needle"/>
    <property type="match status" value="1"/>
</dbReference>
<accession>A0AB39VKA1</accession>
<evidence type="ECO:0000256" key="1">
    <source>
        <dbReference type="ARBA" id="ARBA00004241"/>
    </source>
</evidence>
<dbReference type="EMBL" id="CP165628">
    <property type="protein sequence ID" value="XDU70830.1"/>
    <property type="molecule type" value="Genomic_DNA"/>
</dbReference>
<dbReference type="GO" id="GO:0030254">
    <property type="term" value="P:protein secretion by the type III secretion system"/>
    <property type="evidence" value="ECO:0007669"/>
    <property type="project" value="InterPro"/>
</dbReference>
<dbReference type="GO" id="GO:0005576">
    <property type="term" value="C:extracellular region"/>
    <property type="evidence" value="ECO:0007669"/>
    <property type="project" value="UniProtKB-SubCell"/>
</dbReference>
<dbReference type="Gene3D" id="1.20.58.90">
    <property type="match status" value="1"/>
</dbReference>
<keyword evidence="4" id="KW-0964">Secreted</keyword>
<protein>
    <submittedName>
        <fullName evidence="8">Type III secretion system needle filament subunit SctF</fullName>
    </submittedName>
</protein>
<dbReference type="AlphaFoldDB" id="A0AB39VKA1"/>
<dbReference type="GO" id="GO:0030257">
    <property type="term" value="C:type III protein secretion system complex"/>
    <property type="evidence" value="ECO:0007669"/>
    <property type="project" value="InterPro"/>
</dbReference>
<evidence type="ECO:0000256" key="2">
    <source>
        <dbReference type="ARBA" id="ARBA00004613"/>
    </source>
</evidence>
<comment type="similarity">
    <text evidence="7">Belongs to the SctF family.</text>
</comment>